<comment type="caution">
    <text evidence="2">The sequence shown here is derived from an EMBL/GenBank/DDBJ whole genome shotgun (WGS) entry which is preliminary data.</text>
</comment>
<gene>
    <name evidence="2" type="ORF">KV113_17775</name>
</gene>
<dbReference type="Proteomes" id="UP001298593">
    <property type="component" value="Unassembled WGS sequence"/>
</dbReference>
<keyword evidence="3" id="KW-1185">Reference proteome</keyword>
<dbReference type="RefSeq" id="WP_329780200.1">
    <property type="nucleotide sequence ID" value="NZ_JAYJJU010000018.1"/>
</dbReference>
<reference evidence="2 3" key="1">
    <citation type="submission" date="2023-12" db="EMBL/GenBank/DDBJ databases">
        <title>Description of new species of Mycobacterium terrae complex isolated from sewage at the Sao Paulo Zoological Park Foundation in Brazil.</title>
        <authorList>
            <person name="Romagnoli C.L."/>
            <person name="Conceicao E.C."/>
            <person name="Machado E."/>
            <person name="Barreto L.B.P.F."/>
            <person name="Sharma A."/>
            <person name="Silva N.M."/>
            <person name="Marques L.E."/>
            <person name="Juliana M.A."/>
            <person name="Lourenco M.C.S."/>
            <person name="Digiampietri L.A."/>
            <person name="Suffys P.N."/>
            <person name="Viana-Niero C."/>
        </authorList>
    </citation>
    <scope>NUCLEOTIDE SEQUENCE [LARGE SCALE GENOMIC DNA]</scope>
    <source>
        <strain evidence="2 3">MYC340</strain>
    </source>
</reference>
<accession>A0ABU5XZH7</accession>
<keyword evidence="1" id="KW-0812">Transmembrane</keyword>
<protein>
    <submittedName>
        <fullName evidence="2">Uncharacterized protein</fullName>
    </submittedName>
</protein>
<keyword evidence="1" id="KW-1133">Transmembrane helix</keyword>
<evidence type="ECO:0000313" key="3">
    <source>
        <dbReference type="Proteomes" id="UP001298593"/>
    </source>
</evidence>
<sequence length="240" mass="25937">MQNATYLAPDNGCQSTAIPSATTTEQKATNPMIRTLTGVASAITGASAGAARRHDDADTWMQYARHAATALHNRTGLPEINVYGPVLERGERAFFQGTTNYARMYGGDGTYATTNLFALGSPALMLGAFAASGIINHRRKARARRDATVQWRDHQQAGVIATNKRLMVHTDRGWGMYAYGAITEFYPDIEQATLTIGFGDQGAPMLLAGPPVPAISLLVAAATMPDRWTQDPRLRQLLGR</sequence>
<organism evidence="2 3">
    <name type="scientific">[Mycobacterium] nativiensis</name>
    <dbReference type="NCBI Taxonomy" id="2855503"/>
    <lineage>
        <taxon>Bacteria</taxon>
        <taxon>Bacillati</taxon>
        <taxon>Actinomycetota</taxon>
        <taxon>Actinomycetes</taxon>
        <taxon>Mycobacteriales</taxon>
        <taxon>Mycobacteriaceae</taxon>
        <taxon>Mycolicibacter</taxon>
    </lineage>
</organism>
<keyword evidence="1" id="KW-0472">Membrane</keyword>
<evidence type="ECO:0000256" key="1">
    <source>
        <dbReference type="SAM" id="Phobius"/>
    </source>
</evidence>
<dbReference type="EMBL" id="JAYJJU010000018">
    <property type="protein sequence ID" value="MEB3033405.1"/>
    <property type="molecule type" value="Genomic_DNA"/>
</dbReference>
<proteinExistence type="predicted"/>
<name>A0ABU5XZH7_9MYCO</name>
<evidence type="ECO:0000313" key="2">
    <source>
        <dbReference type="EMBL" id="MEB3033405.1"/>
    </source>
</evidence>
<feature type="transmembrane region" description="Helical" evidence="1">
    <location>
        <begin position="116"/>
        <end position="135"/>
    </location>
</feature>